<sequence length="375" mass="42777">MATAAAEQIEVYQLFEAVDYFSDLIHGSPEFREKLRSLIQERGLNFDGNLEKLGETCWGSYYKALMKLTAYLPSVCGALYFMGKHASRTDEKHMALKVQWAITDEFPFALLLMRNVLGATNEFSLALDRDDLDAENCMVLLHNSKKRLLVMRDEGWPSFLKELDQLCREGDMSMPDMGERFIPRLRLSYPESEGMTNLEHYHTDVYVQVINNQLREVDKRFSKESLELVCLASCLNPVNLFGAFDKDKLIEFARFYPSEFPDTVLVKLDLQLQAFIKDVRSDARFSEMNALSDLSVKMAETGKNTIYPLVYLLLKLALILPGTAATVKTGSSTMKFVDSTMIKEPCNQWTSDCLLMYLERDIFESITNDAVIASL</sequence>
<gene>
    <name evidence="1" type="ORF">EJB05_06566</name>
</gene>
<evidence type="ECO:0000313" key="1">
    <source>
        <dbReference type="EMBL" id="TVU46992.1"/>
    </source>
</evidence>
<dbReference type="AlphaFoldDB" id="A0A5J9WE35"/>
<reference evidence="1 2" key="1">
    <citation type="journal article" date="2019" name="Sci. Rep.">
        <title>A high-quality genome of Eragrostis curvula grass provides insights into Poaceae evolution and supports new strategies to enhance forage quality.</title>
        <authorList>
            <person name="Carballo J."/>
            <person name="Santos B.A.C.M."/>
            <person name="Zappacosta D."/>
            <person name="Garbus I."/>
            <person name="Selva J.P."/>
            <person name="Gallo C.A."/>
            <person name="Diaz A."/>
            <person name="Albertini E."/>
            <person name="Caccamo M."/>
            <person name="Echenique V."/>
        </authorList>
    </citation>
    <scope>NUCLEOTIDE SEQUENCE [LARGE SCALE GENOMIC DNA]</scope>
    <source>
        <strain evidence="2">cv. Victoria</strain>
        <tissue evidence="1">Leaf</tissue>
    </source>
</reference>
<feature type="non-terminal residue" evidence="1">
    <location>
        <position position="1"/>
    </location>
</feature>
<evidence type="ECO:0000313" key="2">
    <source>
        <dbReference type="Proteomes" id="UP000324897"/>
    </source>
</evidence>
<proteinExistence type="predicted"/>
<name>A0A5J9WE35_9POAL</name>
<dbReference type="EMBL" id="RWGY01000004">
    <property type="protein sequence ID" value="TVU46992.1"/>
    <property type="molecule type" value="Genomic_DNA"/>
</dbReference>
<comment type="caution">
    <text evidence="1">The sequence shown here is derived from an EMBL/GenBank/DDBJ whole genome shotgun (WGS) entry which is preliminary data.</text>
</comment>
<dbReference type="PANTHER" id="PTHR11697">
    <property type="entry name" value="GENERAL TRANSCRIPTION FACTOR 2-RELATED ZINC FINGER PROTEIN"/>
    <property type="match status" value="1"/>
</dbReference>
<keyword evidence="2" id="KW-1185">Reference proteome</keyword>
<accession>A0A5J9WE35</accession>
<evidence type="ECO:0008006" key="3">
    <source>
        <dbReference type="Google" id="ProtNLM"/>
    </source>
</evidence>
<dbReference type="InterPro" id="IPR055298">
    <property type="entry name" value="AtLOH3-like"/>
</dbReference>
<organism evidence="1 2">
    <name type="scientific">Eragrostis curvula</name>
    <name type="common">weeping love grass</name>
    <dbReference type="NCBI Taxonomy" id="38414"/>
    <lineage>
        <taxon>Eukaryota</taxon>
        <taxon>Viridiplantae</taxon>
        <taxon>Streptophyta</taxon>
        <taxon>Embryophyta</taxon>
        <taxon>Tracheophyta</taxon>
        <taxon>Spermatophyta</taxon>
        <taxon>Magnoliopsida</taxon>
        <taxon>Liliopsida</taxon>
        <taxon>Poales</taxon>
        <taxon>Poaceae</taxon>
        <taxon>PACMAD clade</taxon>
        <taxon>Chloridoideae</taxon>
        <taxon>Eragrostideae</taxon>
        <taxon>Eragrostidinae</taxon>
        <taxon>Eragrostis</taxon>
    </lineage>
</organism>
<protein>
    <recommendedName>
        <fullName evidence="3">HAT C-terminal dimerisation domain-containing protein</fullName>
    </recommendedName>
</protein>
<dbReference type="Proteomes" id="UP000324897">
    <property type="component" value="Chromosome 5"/>
</dbReference>
<dbReference type="PANTHER" id="PTHR11697:SF230">
    <property type="entry name" value="ZINC FINGER, MYM DOMAIN CONTAINING 1"/>
    <property type="match status" value="1"/>
</dbReference>
<dbReference type="OrthoDB" id="666146at2759"/>
<dbReference type="Gramene" id="TVU46992">
    <property type="protein sequence ID" value="TVU46992"/>
    <property type="gene ID" value="EJB05_06566"/>
</dbReference>